<gene>
    <name evidence="14" type="ORF">CC78DRAFT_535221</name>
</gene>
<dbReference type="FunFam" id="1.10.10.10:FF:000012">
    <property type="entry name" value="U5 small nuclear ribonucleoprotein helicase"/>
    <property type="match status" value="1"/>
</dbReference>
<dbReference type="PROSITE" id="PS51192">
    <property type="entry name" value="HELICASE_ATP_BIND_1"/>
    <property type="match status" value="1"/>
</dbReference>
<evidence type="ECO:0000256" key="10">
    <source>
        <dbReference type="ARBA" id="ARBA00048988"/>
    </source>
</evidence>
<evidence type="ECO:0000256" key="1">
    <source>
        <dbReference type="ARBA" id="ARBA00010140"/>
    </source>
</evidence>
<dbReference type="InterPro" id="IPR027417">
    <property type="entry name" value="P-loop_NTPase"/>
</dbReference>
<dbReference type="SMART" id="SM00487">
    <property type="entry name" value="DEXDc"/>
    <property type="match status" value="1"/>
</dbReference>
<dbReference type="SUPFAM" id="SSF52540">
    <property type="entry name" value="P-loop containing nucleoside triphosphate hydrolases"/>
    <property type="match status" value="1"/>
</dbReference>
<comment type="catalytic activity">
    <reaction evidence="8">
        <text>Couples ATP hydrolysis with the unwinding of duplex DNA by translocating in the 3'-5' direction.</text>
        <dbReference type="EC" id="5.6.2.4"/>
    </reaction>
</comment>
<evidence type="ECO:0000256" key="7">
    <source>
        <dbReference type="ARBA" id="ARBA00023254"/>
    </source>
</evidence>
<dbReference type="EC" id="5.6.2.4" evidence="9"/>
<evidence type="ECO:0000256" key="5">
    <source>
        <dbReference type="ARBA" id="ARBA00022840"/>
    </source>
</evidence>
<evidence type="ECO:0000256" key="11">
    <source>
        <dbReference type="SAM" id="MobiDB-lite"/>
    </source>
</evidence>
<dbReference type="InterPro" id="IPR057842">
    <property type="entry name" value="WH_MER3"/>
</dbReference>
<dbReference type="OrthoDB" id="5575at2759"/>
<evidence type="ECO:0000259" key="13">
    <source>
        <dbReference type="PROSITE" id="PS51194"/>
    </source>
</evidence>
<dbReference type="GO" id="GO:0016787">
    <property type="term" value="F:hydrolase activity"/>
    <property type="evidence" value="ECO:0007669"/>
    <property type="project" value="UniProtKB-KW"/>
</dbReference>
<dbReference type="PANTHER" id="PTHR47835">
    <property type="entry name" value="HFM1, ATP DEPENDENT DNA HELICASE HOMOLOG"/>
    <property type="match status" value="1"/>
</dbReference>
<dbReference type="Pfam" id="PF00270">
    <property type="entry name" value="DEAD"/>
    <property type="match status" value="1"/>
</dbReference>
<evidence type="ECO:0000259" key="12">
    <source>
        <dbReference type="PROSITE" id="PS51192"/>
    </source>
</evidence>
<dbReference type="CDD" id="cd18795">
    <property type="entry name" value="SF2_C_Ski2"/>
    <property type="match status" value="1"/>
</dbReference>
<feature type="region of interest" description="Disordered" evidence="11">
    <location>
        <begin position="77"/>
        <end position="97"/>
    </location>
</feature>
<keyword evidence="7" id="KW-0469">Meiosis</keyword>
<dbReference type="InterPro" id="IPR036390">
    <property type="entry name" value="WH_DNA-bd_sf"/>
</dbReference>
<comment type="caution">
    <text evidence="14">The sequence shown here is derived from an EMBL/GenBank/DDBJ whole genome shotgun (WGS) entry which is preliminary data.</text>
</comment>
<protein>
    <recommendedName>
        <fullName evidence="9">DNA 3'-5' helicase</fullName>
        <ecNumber evidence="9">5.6.2.4</ecNumber>
    </recommendedName>
</protein>
<dbReference type="InterPro" id="IPR004179">
    <property type="entry name" value="Sec63-dom"/>
</dbReference>
<dbReference type="Pfam" id="PF23445">
    <property type="entry name" value="WHD_SNRNP200"/>
    <property type="match status" value="1"/>
</dbReference>
<feature type="compositionally biased region" description="Acidic residues" evidence="11">
    <location>
        <begin position="1037"/>
        <end position="1046"/>
    </location>
</feature>
<feature type="region of interest" description="Disordered" evidence="11">
    <location>
        <begin position="1"/>
        <end position="26"/>
    </location>
</feature>
<dbReference type="Gene3D" id="1.10.3380.10">
    <property type="entry name" value="Sec63 N-terminal domain-like domain"/>
    <property type="match status" value="1"/>
</dbReference>
<organism evidence="14 15">
    <name type="scientific">Lojkania enalia</name>
    <dbReference type="NCBI Taxonomy" id="147567"/>
    <lineage>
        <taxon>Eukaryota</taxon>
        <taxon>Fungi</taxon>
        <taxon>Dikarya</taxon>
        <taxon>Ascomycota</taxon>
        <taxon>Pezizomycotina</taxon>
        <taxon>Dothideomycetes</taxon>
        <taxon>Pleosporomycetidae</taxon>
        <taxon>Pleosporales</taxon>
        <taxon>Pleosporales incertae sedis</taxon>
        <taxon>Lojkania</taxon>
    </lineage>
</organism>
<feature type="domain" description="Helicase ATP-binding" evidence="12">
    <location>
        <begin position="195"/>
        <end position="369"/>
    </location>
</feature>
<name>A0A9P4N1X7_9PLEO</name>
<feature type="compositionally biased region" description="Basic and acidic residues" evidence="11">
    <location>
        <begin position="1191"/>
        <end position="1207"/>
    </location>
</feature>
<feature type="region of interest" description="Disordered" evidence="11">
    <location>
        <begin position="1440"/>
        <end position="1467"/>
    </location>
</feature>
<feature type="domain" description="Helicase C-terminal" evidence="13">
    <location>
        <begin position="409"/>
        <end position="597"/>
    </location>
</feature>
<dbReference type="GO" id="GO:0003676">
    <property type="term" value="F:nucleic acid binding"/>
    <property type="evidence" value="ECO:0007669"/>
    <property type="project" value="InterPro"/>
</dbReference>
<comment type="similarity">
    <text evidence="1">Belongs to the helicase family. SKI2 subfamily.</text>
</comment>
<accession>A0A9P4N1X7</accession>
<keyword evidence="6" id="KW-0413">Isomerase</keyword>
<feature type="compositionally biased region" description="Acidic residues" evidence="11">
    <location>
        <begin position="1092"/>
        <end position="1104"/>
    </location>
</feature>
<dbReference type="Gene3D" id="3.40.50.300">
    <property type="entry name" value="P-loop containing nucleotide triphosphate hydrolases"/>
    <property type="match status" value="2"/>
</dbReference>
<dbReference type="SUPFAM" id="SSF158702">
    <property type="entry name" value="Sec63 N-terminal domain-like"/>
    <property type="match status" value="1"/>
</dbReference>
<feature type="compositionally biased region" description="Acidic residues" evidence="11">
    <location>
        <begin position="1"/>
        <end position="11"/>
    </location>
</feature>
<keyword evidence="4" id="KW-0347">Helicase</keyword>
<evidence type="ECO:0000256" key="9">
    <source>
        <dbReference type="ARBA" id="ARBA00034808"/>
    </source>
</evidence>
<evidence type="ECO:0000256" key="4">
    <source>
        <dbReference type="ARBA" id="ARBA00022806"/>
    </source>
</evidence>
<dbReference type="SMART" id="SM00490">
    <property type="entry name" value="HELICc"/>
    <property type="match status" value="1"/>
</dbReference>
<evidence type="ECO:0000256" key="3">
    <source>
        <dbReference type="ARBA" id="ARBA00022801"/>
    </source>
</evidence>
<feature type="region of interest" description="Disordered" evidence="11">
    <location>
        <begin position="1059"/>
        <end position="1107"/>
    </location>
</feature>
<dbReference type="PROSITE" id="PS51194">
    <property type="entry name" value="HELICASE_CTER"/>
    <property type="match status" value="1"/>
</dbReference>
<feature type="region of interest" description="Disordered" evidence="11">
    <location>
        <begin position="994"/>
        <end position="1046"/>
    </location>
</feature>
<feature type="region of interest" description="Disordered" evidence="11">
    <location>
        <begin position="1191"/>
        <end position="1229"/>
    </location>
</feature>
<comment type="catalytic activity">
    <reaction evidence="10">
        <text>ATP + H2O = ADP + phosphate + H(+)</text>
        <dbReference type="Rhea" id="RHEA:13065"/>
        <dbReference type="ChEBI" id="CHEBI:15377"/>
        <dbReference type="ChEBI" id="CHEBI:15378"/>
        <dbReference type="ChEBI" id="CHEBI:30616"/>
        <dbReference type="ChEBI" id="CHEBI:43474"/>
        <dbReference type="ChEBI" id="CHEBI:456216"/>
        <dbReference type="EC" id="5.6.2.4"/>
    </reaction>
</comment>
<dbReference type="Pfam" id="PF00271">
    <property type="entry name" value="Helicase_C"/>
    <property type="match status" value="1"/>
</dbReference>
<sequence>MALDSFDEELLEQPYEDRQRQAARGRARLSLVPKASRYYSIGASSQPQLTLGVRDRPLNNLVGETLTPNLAQFAINTTQQPQESSSDPQIGPSSSPAFKASMRRAENYNPSIPTTSAKIPARKTEKLTTECLHRQGNAPPHLINYQRVAPKELGLPHTLPIVQGIELVPVTKLPDRIRVVFPFPVFNAIQSRSFTKIYRSDDNFVLASPTGSGKTAIMELAICRAITNGTAGQYKIVYQAPTKSLCSERQRDWERKFKPLNLQCAELTGDSESSDLKNVQCADIIITTPEKWDSITRKWKDHEKLMKLIRLFLIDEVHILKEDRGAILEAVVSRMKTIGTDVRFVALSATVPNFEDVALWLGKSAREPHEPAANERFGEDFRPVKLKKHICGYTMTSNDFVFEKFLDGRLPDIIAKYSEQKPIMIFCFTRNSTVSTAKLLAKWWASQTPQDQYWGAPSEHIPFQDKDLGECVASGVAFHHAGLDTSDRLGVENGFLKGDINVICCTSTLAVGVNLPCHFVIIKNTVAFTNNGLQEYSDLEIMQMLGRAGRPQFDNSAVAVIMTRQAKVRRYEMMVTGQEQLESKLHLNLIGHLNAEVGLGTIRDHDSAKKWLSGTFLYVRLQRNPEYYKLEGSRSDQAIDEQLDDICARGITLLQDNSLVTKDSRFKCTELGHAMARYYVHFETMQTFVALQPRASISEILSALVQASEFQELRLRAAEKALYRNINNSPAIRFHIPVSLNTPAHKVSLLVQSILGSADISWDNKLAKHKPQYNNDISIVFKHIHRLIRCVIDCQLCLGDSVAIRNALMLERSLASHAWDDSPLQMKQIDGLGAASVRKLVNAGIRSIEDLEYTEPHRIEIALTRNPPFGLRILDRLKSFPKLRISISERPNSIEKTSDGVKVHVKVEIGFLNERPPKYFDGKPIYLCTLLERSDGQKIHFTRISGVKLNKGQDMITPVMLTSVDQSINCYVMCDGIAGTMRIATMKPKIMPSMFPIPEPSSDVVHSGGSQRPKSNMSRRRVEDTSKSRRASSTSDEFGDDGIDDDDLVKASVGDLDFDHIENYSNPTDQITRKNTAKNAFSKAKARPSTTQDDDDDDDDDDDESRQLENGKWACNHKCKDKNACRHMCCRDGLDKPPKKPVKKVCRADGETLSQTGSKKQGAEKKSQTKLQLMASKRKSSAPVEVLDLTQQEKKQKTDYAMRRPRDSQNLSQLHKSIQKKDPPTSISSIMHKKPAYCYAEGGGHTLSFLDNGPVSKPKKAESSEYNDFQIDELSSHFGHPENNCPRSDESSILDNGNLSGWPDTAGKDSPRSRRSDLYDNDSVLEDAMVGLVDSQNLKGWSRDEDAEDLRALGRPLMGDCDDELQDKDWDINAEFMAFDKNLSALREMESSSSVQVPKIAHDKGRSLFFNDMESPQPTQSGFKSAKSVLKGKEIGYLREGDSKQPQRHSASIRGSKAMERDENVRGESMETLVREINECGEEVVPEAFKGLEPWLLREFGDIVELVEE</sequence>
<dbReference type="SMART" id="SM00973">
    <property type="entry name" value="Sec63"/>
    <property type="match status" value="1"/>
</dbReference>
<keyword evidence="15" id="KW-1185">Reference proteome</keyword>
<dbReference type="InterPro" id="IPR052247">
    <property type="entry name" value="Meiotic_Crossover_Helicase"/>
</dbReference>
<dbReference type="InterPro" id="IPR011545">
    <property type="entry name" value="DEAD/DEAH_box_helicase_dom"/>
</dbReference>
<dbReference type="SUPFAM" id="SSF46785">
    <property type="entry name" value="Winged helix' DNA-binding domain"/>
    <property type="match status" value="1"/>
</dbReference>
<evidence type="ECO:0000256" key="6">
    <source>
        <dbReference type="ARBA" id="ARBA00023235"/>
    </source>
</evidence>
<dbReference type="GO" id="GO:0051321">
    <property type="term" value="P:meiotic cell cycle"/>
    <property type="evidence" value="ECO:0007669"/>
    <property type="project" value="UniProtKB-KW"/>
</dbReference>
<keyword evidence="5" id="KW-0067">ATP-binding</keyword>
<dbReference type="Gene3D" id="1.10.10.10">
    <property type="entry name" value="Winged helix-like DNA-binding domain superfamily/Winged helix DNA-binding domain"/>
    <property type="match status" value="1"/>
</dbReference>
<feature type="compositionally biased region" description="Basic and acidic residues" evidence="11">
    <location>
        <begin position="1306"/>
        <end position="1318"/>
    </location>
</feature>
<feature type="compositionally biased region" description="Basic and acidic residues" evidence="11">
    <location>
        <begin position="1457"/>
        <end position="1467"/>
    </location>
</feature>
<feature type="compositionally biased region" description="Low complexity" evidence="11">
    <location>
        <begin position="84"/>
        <end position="96"/>
    </location>
</feature>
<dbReference type="Proteomes" id="UP000800093">
    <property type="component" value="Unassembled WGS sequence"/>
</dbReference>
<evidence type="ECO:0000256" key="2">
    <source>
        <dbReference type="ARBA" id="ARBA00022741"/>
    </source>
</evidence>
<dbReference type="Pfam" id="PF02889">
    <property type="entry name" value="Sec63"/>
    <property type="match status" value="1"/>
</dbReference>
<feature type="region of interest" description="Disordered" evidence="11">
    <location>
        <begin position="1275"/>
        <end position="1318"/>
    </location>
</feature>
<dbReference type="InterPro" id="IPR014001">
    <property type="entry name" value="Helicase_ATP-bd"/>
</dbReference>
<evidence type="ECO:0000313" key="15">
    <source>
        <dbReference type="Proteomes" id="UP000800093"/>
    </source>
</evidence>
<dbReference type="FunFam" id="1.10.3380.10:FF:000012">
    <property type="entry name" value="DEAD/DEAH box DNA helicase"/>
    <property type="match status" value="1"/>
</dbReference>
<feature type="compositionally biased region" description="Polar residues" evidence="11">
    <location>
        <begin position="1063"/>
        <end position="1079"/>
    </location>
</feature>
<proteinExistence type="inferred from homology"/>
<evidence type="ECO:0000256" key="8">
    <source>
        <dbReference type="ARBA" id="ARBA00034617"/>
    </source>
</evidence>
<dbReference type="EMBL" id="ML986646">
    <property type="protein sequence ID" value="KAF2261988.1"/>
    <property type="molecule type" value="Genomic_DNA"/>
</dbReference>
<evidence type="ECO:0000313" key="14">
    <source>
        <dbReference type="EMBL" id="KAF2261988.1"/>
    </source>
</evidence>
<dbReference type="PANTHER" id="PTHR47835:SF3">
    <property type="entry name" value="HELICASE FOR MEIOSIS 1"/>
    <property type="match status" value="1"/>
</dbReference>
<keyword evidence="3 14" id="KW-0378">Hydrolase</keyword>
<dbReference type="InterPro" id="IPR036388">
    <property type="entry name" value="WH-like_DNA-bd_sf"/>
</dbReference>
<dbReference type="GO" id="GO:0043138">
    <property type="term" value="F:3'-5' DNA helicase activity"/>
    <property type="evidence" value="ECO:0007669"/>
    <property type="project" value="UniProtKB-EC"/>
</dbReference>
<dbReference type="InterPro" id="IPR001650">
    <property type="entry name" value="Helicase_C-like"/>
</dbReference>
<reference evidence="15" key="1">
    <citation type="journal article" date="2020" name="Stud. Mycol.">
        <title>101 Dothideomycetes genomes: A test case for predicting lifestyles and emergence of pathogens.</title>
        <authorList>
            <person name="Haridas S."/>
            <person name="Albert R."/>
            <person name="Binder M."/>
            <person name="Bloem J."/>
            <person name="LaButti K."/>
            <person name="Salamov A."/>
            <person name="Andreopoulos B."/>
            <person name="Baker S."/>
            <person name="Barry K."/>
            <person name="Bills G."/>
            <person name="Bluhm B."/>
            <person name="Cannon C."/>
            <person name="Castanera R."/>
            <person name="Culley D."/>
            <person name="Daum C."/>
            <person name="Ezra D."/>
            <person name="Gonzalez J."/>
            <person name="Henrissat B."/>
            <person name="Kuo A."/>
            <person name="Liang C."/>
            <person name="Lipzen A."/>
            <person name="Lutzoni F."/>
            <person name="Magnuson J."/>
            <person name="Mondo S."/>
            <person name="Nolan M."/>
            <person name="Ohm R."/>
            <person name="Pangilinan J."/>
            <person name="Park H.-J."/>
            <person name="Ramirez L."/>
            <person name="Alfaro M."/>
            <person name="Sun H."/>
            <person name="Tritt A."/>
            <person name="Yoshinaga Y."/>
            <person name="Zwiers L.-H."/>
            <person name="Turgeon B."/>
            <person name="Goodwin S."/>
            <person name="Spatafora J."/>
            <person name="Crous P."/>
            <person name="Grigoriev I."/>
        </authorList>
    </citation>
    <scope>NUCLEOTIDE SEQUENCE [LARGE SCALE GENOMIC DNA]</scope>
    <source>
        <strain evidence="15">CBS 304.66</strain>
    </source>
</reference>
<keyword evidence="2" id="KW-0547">Nucleotide-binding</keyword>
<dbReference type="GO" id="GO:0005524">
    <property type="term" value="F:ATP binding"/>
    <property type="evidence" value="ECO:0007669"/>
    <property type="project" value="UniProtKB-KW"/>
</dbReference>